<dbReference type="GO" id="GO:0004674">
    <property type="term" value="F:protein serine/threonine kinase activity"/>
    <property type="evidence" value="ECO:0007669"/>
    <property type="project" value="UniProtKB-KW"/>
</dbReference>
<keyword evidence="2" id="KW-0808">Transferase</keyword>
<feature type="binding site" evidence="7">
    <location>
        <position position="223"/>
    </location>
    <ligand>
        <name>ATP</name>
        <dbReference type="ChEBI" id="CHEBI:30616"/>
    </ligand>
</feature>
<feature type="binding site" evidence="7">
    <location>
        <begin position="158"/>
        <end position="160"/>
    </location>
    <ligand>
        <name>ATP</name>
        <dbReference type="ChEBI" id="CHEBI:30616"/>
    </ligand>
</feature>
<gene>
    <name evidence="10" type="ORF">WJX72_008012</name>
</gene>
<dbReference type="FunFam" id="3.30.200.20:FF:000042">
    <property type="entry name" value="Aurora kinase A"/>
    <property type="match status" value="1"/>
</dbReference>
<evidence type="ECO:0000256" key="5">
    <source>
        <dbReference type="ARBA" id="ARBA00022840"/>
    </source>
</evidence>
<proteinExistence type="predicted"/>
<keyword evidence="3 7" id="KW-0547">Nucleotide-binding</keyword>
<dbReference type="Pfam" id="PF00069">
    <property type="entry name" value="Pkinase"/>
    <property type="match status" value="1"/>
</dbReference>
<evidence type="ECO:0000256" key="8">
    <source>
        <dbReference type="PIRSR" id="PIRSR630616-3"/>
    </source>
</evidence>
<feature type="binding site" evidence="7">
    <location>
        <begin position="209"/>
        <end position="210"/>
    </location>
    <ligand>
        <name>ATP</name>
        <dbReference type="ChEBI" id="CHEBI:30616"/>
    </ligand>
</feature>
<feature type="binding site" evidence="7">
    <location>
        <position position="110"/>
    </location>
    <ligand>
        <name>ATP</name>
        <dbReference type="ChEBI" id="CHEBI:30616"/>
    </ligand>
</feature>
<dbReference type="SUPFAM" id="SSF56112">
    <property type="entry name" value="Protein kinase-like (PK-like)"/>
    <property type="match status" value="1"/>
</dbReference>
<protein>
    <recommendedName>
        <fullName evidence="9">Protein kinase domain-containing protein</fullName>
    </recommendedName>
</protein>
<evidence type="ECO:0000256" key="7">
    <source>
        <dbReference type="PIRSR" id="PIRSR630616-2"/>
    </source>
</evidence>
<evidence type="ECO:0000313" key="11">
    <source>
        <dbReference type="Proteomes" id="UP001489004"/>
    </source>
</evidence>
<keyword evidence="1" id="KW-0723">Serine/threonine-protein kinase</keyword>
<dbReference type="PROSITE" id="PS00108">
    <property type="entry name" value="PROTEIN_KINASE_ST"/>
    <property type="match status" value="1"/>
</dbReference>
<dbReference type="InterPro" id="IPR000719">
    <property type="entry name" value="Prot_kinase_dom"/>
</dbReference>
<feature type="active site" description="Proton acceptor" evidence="6">
    <location>
        <position position="205"/>
    </location>
</feature>
<reference evidence="10 11" key="1">
    <citation type="journal article" date="2024" name="Nat. Commun.">
        <title>Phylogenomics reveals the evolutionary origins of lichenization in chlorophyte algae.</title>
        <authorList>
            <person name="Puginier C."/>
            <person name="Libourel C."/>
            <person name="Otte J."/>
            <person name="Skaloud P."/>
            <person name="Haon M."/>
            <person name="Grisel S."/>
            <person name="Petersen M."/>
            <person name="Berrin J.G."/>
            <person name="Delaux P.M."/>
            <person name="Dal Grande F."/>
            <person name="Keller J."/>
        </authorList>
    </citation>
    <scope>NUCLEOTIDE SEQUENCE [LARGE SCALE GENOMIC DNA]</scope>
    <source>
        <strain evidence="10 11">SAG 2043</strain>
    </source>
</reference>
<evidence type="ECO:0000256" key="1">
    <source>
        <dbReference type="ARBA" id="ARBA00022527"/>
    </source>
</evidence>
<evidence type="ECO:0000256" key="2">
    <source>
        <dbReference type="ARBA" id="ARBA00022679"/>
    </source>
</evidence>
<dbReference type="PANTHER" id="PTHR24350">
    <property type="entry name" value="SERINE/THREONINE-PROTEIN KINASE IAL-RELATED"/>
    <property type="match status" value="1"/>
</dbReference>
<evidence type="ECO:0000256" key="3">
    <source>
        <dbReference type="ARBA" id="ARBA00022741"/>
    </source>
</evidence>
<dbReference type="FunFam" id="1.10.510.10:FF:000813">
    <property type="entry name" value="Aurora-like kinase"/>
    <property type="match status" value="1"/>
</dbReference>
<dbReference type="EMBL" id="JALJOR010000002">
    <property type="protein sequence ID" value="KAK9824130.1"/>
    <property type="molecule type" value="Genomic_DNA"/>
</dbReference>
<name>A0AAW1QRQ0_9CHLO</name>
<dbReference type="SMART" id="SM00220">
    <property type="entry name" value="S_TKc"/>
    <property type="match status" value="1"/>
</dbReference>
<dbReference type="InterPro" id="IPR030616">
    <property type="entry name" value="Aur-like"/>
</dbReference>
<dbReference type="InterPro" id="IPR008271">
    <property type="entry name" value="Ser/Thr_kinase_AS"/>
</dbReference>
<dbReference type="AlphaFoldDB" id="A0AAW1QRQ0"/>
<comment type="caution">
    <text evidence="10">The sequence shown here is derived from an EMBL/GenBank/DDBJ whole genome shotgun (WGS) entry which is preliminary data.</text>
</comment>
<organism evidence="10 11">
    <name type="scientific">[Myrmecia] bisecta</name>
    <dbReference type="NCBI Taxonomy" id="41462"/>
    <lineage>
        <taxon>Eukaryota</taxon>
        <taxon>Viridiplantae</taxon>
        <taxon>Chlorophyta</taxon>
        <taxon>core chlorophytes</taxon>
        <taxon>Trebouxiophyceae</taxon>
        <taxon>Trebouxiales</taxon>
        <taxon>Trebouxiaceae</taxon>
        <taxon>Myrmecia</taxon>
    </lineage>
</organism>
<evidence type="ECO:0000313" key="10">
    <source>
        <dbReference type="EMBL" id="KAK9824130.1"/>
    </source>
</evidence>
<feature type="domain" description="Protein kinase" evidence="9">
    <location>
        <begin position="81"/>
        <end position="346"/>
    </location>
</feature>
<dbReference type="Gene3D" id="1.10.510.10">
    <property type="entry name" value="Transferase(Phosphotransferase) domain 1"/>
    <property type="match status" value="1"/>
</dbReference>
<evidence type="ECO:0000256" key="4">
    <source>
        <dbReference type="ARBA" id="ARBA00022777"/>
    </source>
</evidence>
<dbReference type="InterPro" id="IPR011009">
    <property type="entry name" value="Kinase-like_dom_sf"/>
</dbReference>
<keyword evidence="11" id="KW-1185">Reference proteome</keyword>
<dbReference type="PROSITE" id="PS50011">
    <property type="entry name" value="PROTEIN_KINASE_DOM"/>
    <property type="match status" value="1"/>
</dbReference>
<keyword evidence="4" id="KW-0418">Kinase</keyword>
<dbReference type="GO" id="GO:0005524">
    <property type="term" value="F:ATP binding"/>
    <property type="evidence" value="ECO:0007669"/>
    <property type="project" value="UniProtKB-KW"/>
</dbReference>
<dbReference type="Proteomes" id="UP001489004">
    <property type="component" value="Unassembled WGS sequence"/>
</dbReference>
<sequence>MIAAISHCTTRGPSHGLGWPDAGATRAGSSGLPGLDAATLQAVKQWQKLPGRKPSYPRNVSVNPCCPPKMHRLDPWKVQDYKLLRQIGHGRASVVYHGICLISHQTVAVKVYQKDKLSDVTRRQVEREIEIHSRVHHQHIIDLYAVFEDESSIYMVEEFAARGDLMQEKKARGGHMTEHQVVRDVLQPFLSTLNFLHSQGIVHRDIKPENLLFTANGTLKVTDFGTAIDLRRERAVSRLGTLDYMAPEILRCPNKLHPAENKENTDIHYNTHVDNWAVGVLAYELLVGRPPFEKESIEQTLQEIMQREPDIPSWLSEECQDFISQCLRKDAAQRPTVVQLLKHPWTTVLCHDASQAVLAGLA</sequence>
<feature type="binding site" evidence="7">
    <location>
        <position position="91"/>
    </location>
    <ligand>
        <name>ATP</name>
        <dbReference type="ChEBI" id="CHEBI:30616"/>
    </ligand>
</feature>
<keyword evidence="5 7" id="KW-0067">ATP-binding</keyword>
<feature type="cross-link" description="Glycyl lysine isopeptide (Lys-Gly) (interchain with G-Cter in SUMO2)" evidence="8">
    <location>
        <position position="207"/>
    </location>
</feature>
<evidence type="ECO:0000256" key="6">
    <source>
        <dbReference type="PIRSR" id="PIRSR630616-1"/>
    </source>
</evidence>
<evidence type="ECO:0000259" key="9">
    <source>
        <dbReference type="PROSITE" id="PS50011"/>
    </source>
</evidence>
<accession>A0AAW1QRQ0</accession>